<sequence>MIYGYARTSTVEQVAGLADQIAKLKGAGCSDQTIYKEQISSVRMEDRVEFAKALLVLRRGDVLVFTSLSRAARSMVHMVEIEERVSRAGATIRILDLAIDTATSAGRLTFNLFASIAQFERENMLERQKVGIAAAKLRGAYKGRVPTAQAKSARVHSLHDKGLTKQEIADACAIGVASVYRILNARKTADA</sequence>
<reference evidence="1" key="1">
    <citation type="submission" date="2024-11" db="EMBL/GenBank/DDBJ databases">
        <title>Description of Massilia orientalis sp. nov., isolated from rhizosphere soil of Ageratina adenophora.</title>
        <authorList>
            <person name="Wang Y."/>
        </authorList>
    </citation>
    <scope>NUCLEOTIDE SEQUENCE</scope>
    <source>
        <strain evidence="1">YIM B02787</strain>
    </source>
</reference>
<dbReference type="EMBL" id="JASNRB020000018">
    <property type="protein sequence ID" value="MFJ1471059.1"/>
    <property type="molecule type" value="Genomic_DNA"/>
</dbReference>
<organism evidence="1 2">
    <name type="scientific">Massilia orientalis</name>
    <dbReference type="NCBI Taxonomy" id="3050128"/>
    <lineage>
        <taxon>Bacteria</taxon>
        <taxon>Pseudomonadati</taxon>
        <taxon>Pseudomonadota</taxon>
        <taxon>Betaproteobacteria</taxon>
        <taxon>Burkholderiales</taxon>
        <taxon>Oxalobacteraceae</taxon>
        <taxon>Telluria group</taxon>
        <taxon>Massilia</taxon>
    </lineage>
</organism>
<evidence type="ECO:0000313" key="2">
    <source>
        <dbReference type="Proteomes" id="UP001168096"/>
    </source>
</evidence>
<gene>
    <name evidence="1" type="ORF">QPK29_025345</name>
</gene>
<name>A0ACC7MID7_9BURK</name>
<keyword evidence="2" id="KW-1185">Reference proteome</keyword>
<protein>
    <submittedName>
        <fullName evidence="1">Recombinase family protein</fullName>
    </submittedName>
</protein>
<proteinExistence type="predicted"/>
<dbReference type="Proteomes" id="UP001168096">
    <property type="component" value="Unassembled WGS sequence"/>
</dbReference>
<comment type="caution">
    <text evidence="1">The sequence shown here is derived from an EMBL/GenBank/DDBJ whole genome shotgun (WGS) entry which is preliminary data.</text>
</comment>
<evidence type="ECO:0000313" key="1">
    <source>
        <dbReference type="EMBL" id="MFJ1471059.1"/>
    </source>
</evidence>
<accession>A0ACC7MID7</accession>